<dbReference type="InterPro" id="IPR002734">
    <property type="entry name" value="RibDG_C"/>
</dbReference>
<dbReference type="SUPFAM" id="SSF53597">
    <property type="entry name" value="Dihydrofolate reductase-like"/>
    <property type="match status" value="1"/>
</dbReference>
<organism evidence="3 4">
    <name type="scientific">Sphingomonas glaciei</name>
    <dbReference type="NCBI Taxonomy" id="2938948"/>
    <lineage>
        <taxon>Bacteria</taxon>
        <taxon>Pseudomonadati</taxon>
        <taxon>Pseudomonadota</taxon>
        <taxon>Alphaproteobacteria</taxon>
        <taxon>Sphingomonadales</taxon>
        <taxon>Sphingomonadaceae</taxon>
        <taxon>Sphingomonas</taxon>
    </lineage>
</organism>
<gene>
    <name evidence="3" type="ORF">M1K48_10875</name>
</gene>
<proteinExistence type="predicted"/>
<feature type="domain" description="Bacterial bifunctional deaminase-reductase C-terminal" evidence="2">
    <location>
        <begin position="3"/>
        <end position="203"/>
    </location>
</feature>
<evidence type="ECO:0000313" key="4">
    <source>
        <dbReference type="Proteomes" id="UP000831921"/>
    </source>
</evidence>
<protein>
    <submittedName>
        <fullName evidence="3">Dihydrofolate reductase family protein</fullName>
    </submittedName>
</protein>
<name>A0ABY5MSG3_9SPHN</name>
<dbReference type="InterPro" id="IPR024072">
    <property type="entry name" value="DHFR-like_dom_sf"/>
</dbReference>
<dbReference type="Gene3D" id="3.40.430.10">
    <property type="entry name" value="Dihydrofolate Reductase, subunit A"/>
    <property type="match status" value="1"/>
</dbReference>
<sequence length="240" mass="25905">MRKIRGSLFTSLDGVIQAPGGPSEDPTEGFAHGGWLPQFFDEDVGGAIDAFFGKDYDLLLGRRTYEIFAAYWPYIGGHATGIGEVFDKTGKDEGEASAAQMGEDFTRALKYVLTRGTPDLGWSNSQRVGSMDELRSIREGEGPDLVIQGSGTLYPALLAEGLLDELTIMTFPVVLGHGKRWFSDATPAKALRIAKTKVTRSGAVIATYEPAGAIEHGWAGPQSTSERETARQAAMAEGRW</sequence>
<dbReference type="Proteomes" id="UP000831921">
    <property type="component" value="Chromosome"/>
</dbReference>
<feature type="region of interest" description="Disordered" evidence="1">
    <location>
        <begin position="216"/>
        <end position="240"/>
    </location>
</feature>
<keyword evidence="4" id="KW-1185">Reference proteome</keyword>
<evidence type="ECO:0000256" key="1">
    <source>
        <dbReference type="SAM" id="MobiDB-lite"/>
    </source>
</evidence>
<dbReference type="RefSeq" id="WP_249455149.1">
    <property type="nucleotide sequence ID" value="NZ_CP097253.1"/>
</dbReference>
<evidence type="ECO:0000313" key="3">
    <source>
        <dbReference type="EMBL" id="UUR07438.1"/>
    </source>
</evidence>
<dbReference type="Pfam" id="PF01872">
    <property type="entry name" value="RibD_C"/>
    <property type="match status" value="1"/>
</dbReference>
<accession>A0ABY5MSG3</accession>
<reference evidence="3 4" key="1">
    <citation type="submission" date="2022-05" db="EMBL/GenBank/DDBJ databases">
        <title>S8-45 Sphingomonas ultraviolaceadurans.</title>
        <authorList>
            <person name="Liu Y."/>
        </authorList>
    </citation>
    <scope>NUCLEOTIDE SEQUENCE [LARGE SCALE GENOMIC DNA]</scope>
    <source>
        <strain evidence="3 4">S8-45</strain>
    </source>
</reference>
<evidence type="ECO:0000259" key="2">
    <source>
        <dbReference type="Pfam" id="PF01872"/>
    </source>
</evidence>
<dbReference type="EMBL" id="CP097253">
    <property type="protein sequence ID" value="UUR07438.1"/>
    <property type="molecule type" value="Genomic_DNA"/>
</dbReference>